<evidence type="ECO:0000313" key="1">
    <source>
        <dbReference type="EMBL" id="KAF2622750.1"/>
    </source>
</evidence>
<protein>
    <submittedName>
        <fullName evidence="1">Uncharacterized protein</fullName>
    </submittedName>
</protein>
<proteinExistence type="predicted"/>
<comment type="caution">
    <text evidence="1">The sequence shown here is derived from an EMBL/GenBank/DDBJ whole genome shotgun (WGS) entry which is preliminary data.</text>
</comment>
<gene>
    <name evidence="1" type="ORF">BU25DRAFT_462610</name>
</gene>
<accession>A0ACB6RMX1</accession>
<evidence type="ECO:0000313" key="2">
    <source>
        <dbReference type="Proteomes" id="UP000799754"/>
    </source>
</evidence>
<dbReference type="EMBL" id="MU006742">
    <property type="protein sequence ID" value="KAF2622750.1"/>
    <property type="molecule type" value="Genomic_DNA"/>
</dbReference>
<name>A0ACB6RMX1_9PLEO</name>
<keyword evidence="2" id="KW-1185">Reference proteome</keyword>
<organism evidence="1 2">
    <name type="scientific">Macroventuria anomochaeta</name>
    <dbReference type="NCBI Taxonomy" id="301207"/>
    <lineage>
        <taxon>Eukaryota</taxon>
        <taxon>Fungi</taxon>
        <taxon>Dikarya</taxon>
        <taxon>Ascomycota</taxon>
        <taxon>Pezizomycotina</taxon>
        <taxon>Dothideomycetes</taxon>
        <taxon>Pleosporomycetidae</taxon>
        <taxon>Pleosporales</taxon>
        <taxon>Pleosporineae</taxon>
        <taxon>Didymellaceae</taxon>
        <taxon>Macroventuria</taxon>
    </lineage>
</organism>
<sequence>MVQFTCIGYTAMRRRPLWEDLMKGMRRLYNDNLTTENQEQSTLLRLPGELRTAIYEYALGGQDITIRKHLKTYQCKAFKISYYVGPLNHVNHVIDIDGDEWSYSDDVSLLLALQRTCRQIYQETTGMWFALNTFQGRADAIPAFITHPNTKIQHIQSVRLRFNAVTRQRGVPRVPVILTSDLHDALVSLRLLERLKKISIVLPRSERPERDTEEAILAEMRRVLELEREGTRVQITLEFFDR</sequence>
<reference evidence="1" key="1">
    <citation type="journal article" date="2020" name="Stud. Mycol.">
        <title>101 Dothideomycetes genomes: a test case for predicting lifestyles and emergence of pathogens.</title>
        <authorList>
            <person name="Haridas S."/>
            <person name="Albert R."/>
            <person name="Binder M."/>
            <person name="Bloem J."/>
            <person name="Labutti K."/>
            <person name="Salamov A."/>
            <person name="Andreopoulos B."/>
            <person name="Baker S."/>
            <person name="Barry K."/>
            <person name="Bills G."/>
            <person name="Bluhm B."/>
            <person name="Cannon C."/>
            <person name="Castanera R."/>
            <person name="Culley D."/>
            <person name="Daum C."/>
            <person name="Ezra D."/>
            <person name="Gonzalez J."/>
            <person name="Henrissat B."/>
            <person name="Kuo A."/>
            <person name="Liang C."/>
            <person name="Lipzen A."/>
            <person name="Lutzoni F."/>
            <person name="Magnuson J."/>
            <person name="Mondo S."/>
            <person name="Nolan M."/>
            <person name="Ohm R."/>
            <person name="Pangilinan J."/>
            <person name="Park H.-J."/>
            <person name="Ramirez L."/>
            <person name="Alfaro M."/>
            <person name="Sun H."/>
            <person name="Tritt A."/>
            <person name="Yoshinaga Y."/>
            <person name="Zwiers L.-H."/>
            <person name="Turgeon B."/>
            <person name="Goodwin S."/>
            <person name="Spatafora J."/>
            <person name="Crous P."/>
            <person name="Grigoriev I."/>
        </authorList>
    </citation>
    <scope>NUCLEOTIDE SEQUENCE</scope>
    <source>
        <strain evidence="1">CBS 525.71</strain>
    </source>
</reference>
<dbReference type="Proteomes" id="UP000799754">
    <property type="component" value="Unassembled WGS sequence"/>
</dbReference>